<dbReference type="EMBL" id="LNJP01000003">
    <property type="protein sequence ID" value="KWZ31658.1"/>
    <property type="molecule type" value="Genomic_DNA"/>
</dbReference>
<reference evidence="1 2" key="1">
    <citation type="submission" date="2015-11" db="EMBL/GenBank/DDBJ databases">
        <authorList>
            <person name="Sahl J."/>
            <person name="Wagner D."/>
            <person name="Keim P."/>
        </authorList>
    </citation>
    <scope>NUCLEOTIDE SEQUENCE [LARGE SCALE GENOMIC DNA]</scope>
    <source>
        <strain evidence="1 2">AZ-4-2-10-S1-D7</strain>
    </source>
</reference>
<evidence type="ECO:0000313" key="2">
    <source>
        <dbReference type="Proteomes" id="UP000070434"/>
    </source>
</evidence>
<name>A0AAW3PTK2_9BURK</name>
<organism evidence="1 2">
    <name type="scientific">Burkholderia anthina</name>
    <dbReference type="NCBI Taxonomy" id="179879"/>
    <lineage>
        <taxon>Bacteria</taxon>
        <taxon>Pseudomonadati</taxon>
        <taxon>Pseudomonadota</taxon>
        <taxon>Betaproteobacteria</taxon>
        <taxon>Burkholderiales</taxon>
        <taxon>Burkholderiaceae</taxon>
        <taxon>Burkholderia</taxon>
        <taxon>Burkholderia cepacia complex</taxon>
    </lineage>
</organism>
<protein>
    <submittedName>
        <fullName evidence="1">Uncharacterized protein</fullName>
    </submittedName>
</protein>
<dbReference type="AlphaFoldDB" id="A0AAW3PTK2"/>
<comment type="caution">
    <text evidence="1">The sequence shown here is derived from an EMBL/GenBank/DDBJ whole genome shotgun (WGS) entry which is preliminary data.</text>
</comment>
<proteinExistence type="predicted"/>
<gene>
    <name evidence="1" type="ORF">WS64_25700</name>
</gene>
<dbReference type="Proteomes" id="UP000070434">
    <property type="component" value="Unassembled WGS sequence"/>
</dbReference>
<sequence>MLAIKERDFFERLYGPVSDFAKSMFDKSIELVRSATDTTITIKEQCEAVTAIIKAVREEGVKSVEITMDVDAGAELGAKFDKDVDVKIFKVGKTGAMTMKVEYK</sequence>
<evidence type="ECO:0000313" key="1">
    <source>
        <dbReference type="EMBL" id="KWZ31658.1"/>
    </source>
</evidence>
<dbReference type="RefSeq" id="WP_060968124.1">
    <property type="nucleotide sequence ID" value="NZ_LNJP01000003.1"/>
</dbReference>
<accession>A0AAW3PTK2</accession>